<feature type="compositionally biased region" description="Basic and acidic residues" evidence="5">
    <location>
        <begin position="273"/>
        <end position="287"/>
    </location>
</feature>
<protein>
    <recommendedName>
        <fullName evidence="7">Major facilitator superfamily (MFS) profile domain-containing protein</fullName>
    </recommendedName>
</protein>
<dbReference type="OrthoDB" id="10021984at2759"/>
<organism evidence="8 9">
    <name type="scientific">Mytilus galloprovincialis</name>
    <name type="common">Mediterranean mussel</name>
    <dbReference type="NCBI Taxonomy" id="29158"/>
    <lineage>
        <taxon>Eukaryota</taxon>
        <taxon>Metazoa</taxon>
        <taxon>Spiralia</taxon>
        <taxon>Lophotrochozoa</taxon>
        <taxon>Mollusca</taxon>
        <taxon>Bivalvia</taxon>
        <taxon>Autobranchia</taxon>
        <taxon>Pteriomorphia</taxon>
        <taxon>Mytilida</taxon>
        <taxon>Mytiloidea</taxon>
        <taxon>Mytilidae</taxon>
        <taxon>Mytilinae</taxon>
        <taxon>Mytilus</taxon>
    </lineage>
</organism>
<dbReference type="AlphaFoldDB" id="A0A8B6CIR6"/>
<dbReference type="EMBL" id="UYJE01001790">
    <property type="protein sequence ID" value="VDI05260.1"/>
    <property type="molecule type" value="Genomic_DNA"/>
</dbReference>
<reference evidence="8" key="1">
    <citation type="submission" date="2018-11" db="EMBL/GenBank/DDBJ databases">
        <authorList>
            <person name="Alioto T."/>
            <person name="Alioto T."/>
        </authorList>
    </citation>
    <scope>NUCLEOTIDE SEQUENCE</scope>
</reference>
<accession>A0A8B6CIR6</accession>
<feature type="transmembrane region" description="Helical" evidence="6">
    <location>
        <begin position="226"/>
        <end position="248"/>
    </location>
</feature>
<evidence type="ECO:0000256" key="3">
    <source>
        <dbReference type="ARBA" id="ARBA00022989"/>
    </source>
</evidence>
<comment type="subcellular location">
    <subcellularLocation>
        <location evidence="1">Membrane</location>
        <topology evidence="1">Multi-pass membrane protein</topology>
    </subcellularLocation>
</comment>
<feature type="transmembrane region" description="Helical" evidence="6">
    <location>
        <begin position="84"/>
        <end position="106"/>
    </location>
</feature>
<dbReference type="PROSITE" id="PS50850">
    <property type="entry name" value="MFS"/>
    <property type="match status" value="1"/>
</dbReference>
<evidence type="ECO:0000313" key="9">
    <source>
        <dbReference type="Proteomes" id="UP000596742"/>
    </source>
</evidence>
<comment type="caution">
    <text evidence="8">The sequence shown here is derived from an EMBL/GenBank/DDBJ whole genome shotgun (WGS) entry which is preliminary data.</text>
</comment>
<proteinExistence type="predicted"/>
<dbReference type="InterPro" id="IPR036259">
    <property type="entry name" value="MFS_trans_sf"/>
</dbReference>
<evidence type="ECO:0000256" key="1">
    <source>
        <dbReference type="ARBA" id="ARBA00004141"/>
    </source>
</evidence>
<dbReference type="Pfam" id="PF00083">
    <property type="entry name" value="Sugar_tr"/>
    <property type="match status" value="1"/>
</dbReference>
<dbReference type="PANTHER" id="PTHR24064">
    <property type="entry name" value="SOLUTE CARRIER FAMILY 22 MEMBER"/>
    <property type="match status" value="1"/>
</dbReference>
<evidence type="ECO:0000313" key="8">
    <source>
        <dbReference type="EMBL" id="VDI05260.1"/>
    </source>
</evidence>
<dbReference type="InterPro" id="IPR005828">
    <property type="entry name" value="MFS_sugar_transport-like"/>
</dbReference>
<feature type="region of interest" description="Disordered" evidence="5">
    <location>
        <begin position="262"/>
        <end position="304"/>
    </location>
</feature>
<dbReference type="GO" id="GO:0016020">
    <property type="term" value="C:membrane"/>
    <property type="evidence" value="ECO:0007669"/>
    <property type="project" value="UniProtKB-SubCell"/>
</dbReference>
<keyword evidence="2 6" id="KW-0812">Transmembrane</keyword>
<evidence type="ECO:0000256" key="6">
    <source>
        <dbReference type="SAM" id="Phobius"/>
    </source>
</evidence>
<evidence type="ECO:0000256" key="2">
    <source>
        <dbReference type="ARBA" id="ARBA00022692"/>
    </source>
</evidence>
<gene>
    <name evidence="8" type="ORF">MGAL_10B013678</name>
</gene>
<feature type="transmembrane region" description="Helical" evidence="6">
    <location>
        <begin position="112"/>
        <end position="130"/>
    </location>
</feature>
<dbReference type="Gene3D" id="1.20.1250.20">
    <property type="entry name" value="MFS general substrate transporter like domains"/>
    <property type="match status" value="1"/>
</dbReference>
<sequence>MAHHLGSFSGMIIMSCFADIFGRKLMICLANTFLFGANITQPWAHNFFLITFLRYLNGLSGTVAYVSGFILVTEMVQPSKRMTVGFSVSMTYMVGEYILDLIAYFARDWHELILYTSAPIGINLLSWFFIPESPRWLIVKKKFSKAVDMLNKMADVNGAKVQFDINSIACCIEERHQISFLKSIKSVITSKQMFIRTLILSFNWFAVTLMYYGISMNVGKLGGDVYVNIAISTSVGMLGEIIALLASYKIAIYSTQKSSVFDNSLPTSPKVSPRRERSSENSTERVKTTNAVPVPLPDKELTES</sequence>
<feature type="domain" description="Major facilitator superfamily (MFS) profile" evidence="7">
    <location>
        <begin position="1"/>
        <end position="304"/>
    </location>
</feature>
<dbReference type="GO" id="GO:0022857">
    <property type="term" value="F:transmembrane transporter activity"/>
    <property type="evidence" value="ECO:0007669"/>
    <property type="project" value="InterPro"/>
</dbReference>
<keyword evidence="9" id="KW-1185">Reference proteome</keyword>
<evidence type="ECO:0000259" key="7">
    <source>
        <dbReference type="PROSITE" id="PS50850"/>
    </source>
</evidence>
<dbReference type="InterPro" id="IPR020846">
    <property type="entry name" value="MFS_dom"/>
</dbReference>
<name>A0A8B6CIR6_MYTGA</name>
<keyword evidence="3 6" id="KW-1133">Transmembrane helix</keyword>
<evidence type="ECO:0000256" key="4">
    <source>
        <dbReference type="ARBA" id="ARBA00023136"/>
    </source>
</evidence>
<feature type="transmembrane region" description="Helical" evidence="6">
    <location>
        <begin position="193"/>
        <end position="214"/>
    </location>
</feature>
<dbReference type="InterPro" id="IPR005829">
    <property type="entry name" value="Sugar_transporter_CS"/>
</dbReference>
<dbReference type="Proteomes" id="UP000596742">
    <property type="component" value="Unassembled WGS sequence"/>
</dbReference>
<feature type="transmembrane region" description="Helical" evidence="6">
    <location>
        <begin position="47"/>
        <end position="72"/>
    </location>
</feature>
<dbReference type="PROSITE" id="PS00216">
    <property type="entry name" value="SUGAR_TRANSPORT_1"/>
    <property type="match status" value="1"/>
</dbReference>
<feature type="transmembrane region" description="Helical" evidence="6">
    <location>
        <begin position="12"/>
        <end position="35"/>
    </location>
</feature>
<dbReference type="SUPFAM" id="SSF103473">
    <property type="entry name" value="MFS general substrate transporter"/>
    <property type="match status" value="1"/>
</dbReference>
<evidence type="ECO:0000256" key="5">
    <source>
        <dbReference type="SAM" id="MobiDB-lite"/>
    </source>
</evidence>
<keyword evidence="4 6" id="KW-0472">Membrane</keyword>